<evidence type="ECO:0000313" key="4">
    <source>
        <dbReference type="Proteomes" id="UP000325122"/>
    </source>
</evidence>
<dbReference type="InterPro" id="IPR023485">
    <property type="entry name" value="Ptyr_pPase"/>
</dbReference>
<dbReference type="Pfam" id="PF01451">
    <property type="entry name" value="LMWPc"/>
    <property type="match status" value="1"/>
</dbReference>
<dbReference type="InterPro" id="IPR036196">
    <property type="entry name" value="Ptyr_pPase_sf"/>
</dbReference>
<keyword evidence="4" id="KW-1185">Reference proteome</keyword>
<evidence type="ECO:0000313" key="3">
    <source>
        <dbReference type="EMBL" id="KAA5803436.1"/>
    </source>
</evidence>
<dbReference type="Proteomes" id="UP000325122">
    <property type="component" value="Unassembled WGS sequence"/>
</dbReference>
<evidence type="ECO:0000256" key="1">
    <source>
        <dbReference type="ARBA" id="ARBA00022849"/>
    </source>
</evidence>
<accession>A0A5M6ZFC1</accession>
<sequence>MNILILCTGNSARSILGEALFNALGEGRVRAFSAGSSPKGEPHPEALATLNRHGHDVSGFRSKRWDEFEAPGAPVMDAVITVCDSAANEPCPVWPGAPARAHWGLPDPTYIDDPDACRAAFETTYAALAARIRHVLASGAGSEDPKALTAALKAAHEACS</sequence>
<protein>
    <submittedName>
        <fullName evidence="3">Arsenate reductase ArsC</fullName>
    </submittedName>
</protein>
<name>A0A5M6ZFC1_9PROT</name>
<proteinExistence type="predicted"/>
<reference evidence="3 4" key="1">
    <citation type="submission" date="2019-09" db="EMBL/GenBank/DDBJ databases">
        <authorList>
            <person name="Kevbrin V."/>
            <person name="Grouzdev D.S."/>
        </authorList>
    </citation>
    <scope>NUCLEOTIDE SEQUENCE [LARGE SCALE GENOMIC DNA]</scope>
    <source>
        <strain evidence="3 4">G-192</strain>
    </source>
</reference>
<comment type="caution">
    <text evidence="3">The sequence shown here is derived from an EMBL/GenBank/DDBJ whole genome shotgun (WGS) entry which is preliminary data.</text>
</comment>
<dbReference type="RefSeq" id="WP_150022704.1">
    <property type="nucleotide sequence ID" value="NZ_VWOJ01000002.1"/>
</dbReference>
<dbReference type="PANTHER" id="PTHR43428:SF1">
    <property type="entry name" value="ARSENATE REDUCTASE"/>
    <property type="match status" value="1"/>
</dbReference>
<dbReference type="Gene3D" id="3.40.50.2300">
    <property type="match status" value="1"/>
</dbReference>
<keyword evidence="1" id="KW-0059">Arsenical resistance</keyword>
<dbReference type="EMBL" id="VWOJ01000002">
    <property type="protein sequence ID" value="KAA5803436.1"/>
    <property type="molecule type" value="Genomic_DNA"/>
</dbReference>
<dbReference type="SMART" id="SM00226">
    <property type="entry name" value="LMWPc"/>
    <property type="match status" value="1"/>
</dbReference>
<evidence type="ECO:0000259" key="2">
    <source>
        <dbReference type="SMART" id="SM00226"/>
    </source>
</evidence>
<dbReference type="CDD" id="cd16345">
    <property type="entry name" value="LMWP_ArsC"/>
    <property type="match status" value="1"/>
</dbReference>
<dbReference type="PANTHER" id="PTHR43428">
    <property type="entry name" value="ARSENATE REDUCTASE"/>
    <property type="match status" value="1"/>
</dbReference>
<organism evidence="3 4">
    <name type="scientific">Alkalicaulis satelles</name>
    <dbReference type="NCBI Taxonomy" id="2609175"/>
    <lineage>
        <taxon>Bacteria</taxon>
        <taxon>Pseudomonadati</taxon>
        <taxon>Pseudomonadota</taxon>
        <taxon>Alphaproteobacteria</taxon>
        <taxon>Maricaulales</taxon>
        <taxon>Maricaulaceae</taxon>
        <taxon>Alkalicaulis</taxon>
    </lineage>
</organism>
<feature type="domain" description="Phosphotyrosine protein phosphatase I" evidence="2">
    <location>
        <begin position="1"/>
        <end position="138"/>
    </location>
</feature>
<dbReference type="AlphaFoldDB" id="A0A5M6ZFC1"/>
<dbReference type="GO" id="GO:0046685">
    <property type="term" value="P:response to arsenic-containing substance"/>
    <property type="evidence" value="ECO:0007669"/>
    <property type="project" value="UniProtKB-KW"/>
</dbReference>
<gene>
    <name evidence="3" type="ORF">F1654_06405</name>
</gene>
<dbReference type="SUPFAM" id="SSF52788">
    <property type="entry name" value="Phosphotyrosine protein phosphatases I"/>
    <property type="match status" value="1"/>
</dbReference>